<accession>A0A9J6H9J6</accession>
<dbReference type="Proteomes" id="UP000821853">
    <property type="component" value="Unassembled WGS sequence"/>
</dbReference>
<reference evidence="3 4" key="1">
    <citation type="journal article" date="2020" name="Cell">
        <title>Large-Scale Comparative Analyses of Tick Genomes Elucidate Their Genetic Diversity and Vector Capacities.</title>
        <authorList>
            <consortium name="Tick Genome and Microbiome Consortium (TIGMIC)"/>
            <person name="Jia N."/>
            <person name="Wang J."/>
            <person name="Shi W."/>
            <person name="Du L."/>
            <person name="Sun Y."/>
            <person name="Zhan W."/>
            <person name="Jiang J.F."/>
            <person name="Wang Q."/>
            <person name="Zhang B."/>
            <person name="Ji P."/>
            <person name="Bell-Sakyi L."/>
            <person name="Cui X.M."/>
            <person name="Yuan T.T."/>
            <person name="Jiang B.G."/>
            <person name="Yang W.F."/>
            <person name="Lam T.T."/>
            <person name="Chang Q.C."/>
            <person name="Ding S.J."/>
            <person name="Wang X.J."/>
            <person name="Zhu J.G."/>
            <person name="Ruan X.D."/>
            <person name="Zhao L."/>
            <person name="Wei J.T."/>
            <person name="Ye R.Z."/>
            <person name="Que T.C."/>
            <person name="Du C.H."/>
            <person name="Zhou Y.H."/>
            <person name="Cheng J.X."/>
            <person name="Dai P.F."/>
            <person name="Guo W.B."/>
            <person name="Han X.H."/>
            <person name="Huang E.J."/>
            <person name="Li L.F."/>
            <person name="Wei W."/>
            <person name="Gao Y.C."/>
            <person name="Liu J.Z."/>
            <person name="Shao H.Z."/>
            <person name="Wang X."/>
            <person name="Wang C.C."/>
            <person name="Yang T.C."/>
            <person name="Huo Q.B."/>
            <person name="Li W."/>
            <person name="Chen H.Y."/>
            <person name="Chen S.E."/>
            <person name="Zhou L.G."/>
            <person name="Ni X.B."/>
            <person name="Tian J.H."/>
            <person name="Sheng Y."/>
            <person name="Liu T."/>
            <person name="Pan Y.S."/>
            <person name="Xia L.Y."/>
            <person name="Li J."/>
            <person name="Zhao F."/>
            <person name="Cao W.C."/>
        </authorList>
    </citation>
    <scope>NUCLEOTIDE SEQUENCE [LARGE SCALE GENOMIC DNA]</scope>
    <source>
        <strain evidence="3">HaeL-2018</strain>
    </source>
</reference>
<evidence type="ECO:0000313" key="3">
    <source>
        <dbReference type="EMBL" id="KAH9383681.1"/>
    </source>
</evidence>
<dbReference type="AlphaFoldDB" id="A0A9J6H9J6"/>
<proteinExistence type="predicted"/>
<keyword evidence="2" id="KW-1133">Transmembrane helix</keyword>
<evidence type="ECO:0000313" key="4">
    <source>
        <dbReference type="Proteomes" id="UP000821853"/>
    </source>
</evidence>
<keyword evidence="2" id="KW-0812">Transmembrane</keyword>
<gene>
    <name evidence="3" type="ORF">HPB48_025447</name>
</gene>
<evidence type="ECO:0000256" key="2">
    <source>
        <dbReference type="SAM" id="Phobius"/>
    </source>
</evidence>
<evidence type="ECO:0000256" key="1">
    <source>
        <dbReference type="SAM" id="MobiDB-lite"/>
    </source>
</evidence>
<feature type="region of interest" description="Disordered" evidence="1">
    <location>
        <begin position="63"/>
        <end position="82"/>
    </location>
</feature>
<dbReference type="EMBL" id="JABSTR010001244">
    <property type="protein sequence ID" value="KAH9383681.1"/>
    <property type="molecule type" value="Genomic_DNA"/>
</dbReference>
<comment type="caution">
    <text evidence="3">The sequence shown here is derived from an EMBL/GenBank/DDBJ whole genome shotgun (WGS) entry which is preliminary data.</text>
</comment>
<feature type="transmembrane region" description="Helical" evidence="2">
    <location>
        <begin position="101"/>
        <end position="120"/>
    </location>
</feature>
<name>A0A9J6H9J6_HAELO</name>
<organism evidence="3 4">
    <name type="scientific">Haemaphysalis longicornis</name>
    <name type="common">Bush tick</name>
    <dbReference type="NCBI Taxonomy" id="44386"/>
    <lineage>
        <taxon>Eukaryota</taxon>
        <taxon>Metazoa</taxon>
        <taxon>Ecdysozoa</taxon>
        <taxon>Arthropoda</taxon>
        <taxon>Chelicerata</taxon>
        <taxon>Arachnida</taxon>
        <taxon>Acari</taxon>
        <taxon>Parasitiformes</taxon>
        <taxon>Ixodida</taxon>
        <taxon>Ixodoidea</taxon>
        <taxon>Ixodidae</taxon>
        <taxon>Haemaphysalinae</taxon>
        <taxon>Haemaphysalis</taxon>
    </lineage>
</organism>
<sequence length="124" mass="13801">MCARATVPRPPTVATAARTVSLHYSAYQHIREQKRKGSRKALRTGLLATSKRDSPALKRAWNENEKRRAAARPWGTPRVPTDGACQECGPRPDSIPSLTPISAFVVFAFLALILNCYFIFSFKI</sequence>
<protein>
    <submittedName>
        <fullName evidence="3">Uncharacterized protein</fullName>
    </submittedName>
</protein>
<dbReference type="VEuPathDB" id="VectorBase:HLOH_044701"/>
<keyword evidence="2" id="KW-0472">Membrane</keyword>
<keyword evidence="4" id="KW-1185">Reference proteome</keyword>